<organism evidence="2 3">
    <name type="scientific">Coffea arabica</name>
    <name type="common">Arabian coffee</name>
    <dbReference type="NCBI Taxonomy" id="13443"/>
    <lineage>
        <taxon>Eukaryota</taxon>
        <taxon>Viridiplantae</taxon>
        <taxon>Streptophyta</taxon>
        <taxon>Embryophyta</taxon>
        <taxon>Tracheophyta</taxon>
        <taxon>Spermatophyta</taxon>
        <taxon>Magnoliopsida</taxon>
        <taxon>eudicotyledons</taxon>
        <taxon>Gunneridae</taxon>
        <taxon>Pentapetalae</taxon>
        <taxon>asterids</taxon>
        <taxon>lamiids</taxon>
        <taxon>Gentianales</taxon>
        <taxon>Rubiaceae</taxon>
        <taxon>Ixoroideae</taxon>
        <taxon>Gardenieae complex</taxon>
        <taxon>Bertiereae - Coffeeae clade</taxon>
        <taxon>Coffeeae</taxon>
        <taxon>Coffea</taxon>
    </lineage>
</organism>
<dbReference type="GeneID" id="140015156"/>
<name>A0ABM4VUF4_COFAR</name>
<evidence type="ECO:0000313" key="3">
    <source>
        <dbReference type="RefSeq" id="XP_071923156.1"/>
    </source>
</evidence>
<proteinExistence type="predicted"/>
<feature type="domain" description="Reverse transcriptase zinc-binding" evidence="1">
    <location>
        <begin position="53"/>
        <end position="133"/>
    </location>
</feature>
<dbReference type="RefSeq" id="XP_071923156.1">
    <property type="nucleotide sequence ID" value="XM_072067055.1"/>
</dbReference>
<reference evidence="3" key="1">
    <citation type="submission" date="2025-08" db="UniProtKB">
        <authorList>
            <consortium name="RefSeq"/>
        </authorList>
    </citation>
    <scope>IDENTIFICATION</scope>
    <source>
        <tissue evidence="3">Leaves</tissue>
    </source>
</reference>
<evidence type="ECO:0000259" key="1">
    <source>
        <dbReference type="Pfam" id="PF13966"/>
    </source>
</evidence>
<keyword evidence="2" id="KW-1185">Reference proteome</keyword>
<evidence type="ECO:0000313" key="2">
    <source>
        <dbReference type="Proteomes" id="UP001652660"/>
    </source>
</evidence>
<sequence>MEFKIFIIRREVNTYKLLRQWVPLKFCTDIVELVIQPQEKDVMIWNAALDGCFTTKSAYNLIRKQRNSSMVLRTIWSDWIPLKLVVLGWKLIDGFLPLDSVVQRHGISLASMLFWCGDGAHIFVEGSIAKQVWSYFAARLGIPFLCHSFFRSLLMQWILSAPKGSGDHLRCGLPMIIAWFIWHAWNEAKFDGIPLKSDTIIFSVNKFLHALGVACEFPKGRLVGDVDFFLAAFFRIKPSITREIISVAWKPPPPGCFKLSTDTSLVKGKASAGGLVRDHLGRMVFAFL</sequence>
<dbReference type="Proteomes" id="UP001652660">
    <property type="component" value="Chromosome 10e"/>
</dbReference>
<dbReference type="Pfam" id="PF13966">
    <property type="entry name" value="zf-RVT"/>
    <property type="match status" value="1"/>
</dbReference>
<dbReference type="InterPro" id="IPR026960">
    <property type="entry name" value="RVT-Znf"/>
</dbReference>
<gene>
    <name evidence="3" type="primary">LOC140015156</name>
</gene>
<protein>
    <recommendedName>
        <fullName evidence="1">Reverse transcriptase zinc-binding domain-containing protein</fullName>
    </recommendedName>
</protein>
<accession>A0ABM4VUF4</accession>